<sequence>MSRKDSARDPASPSPTKKQPFMKPRPNDNPEKVHGVKLGKEPPSGVFSHVDPTIEVKFSKGFVPLFLDPFSRSDPSHWNVNGSRFLGRTRQSGLPGSRAQASLESSLLFGGSKSASLQGGQNDWEPRSRLPILEPQRSHTYDNSPILRRIVASPHFHRHMICAAWRAIIGCYDYGPPGMHVGSQYRWALVDANSREAHIEFDCTALTAEDASIGLLIECGKTPLRATSSI</sequence>
<feature type="region of interest" description="Disordered" evidence="1">
    <location>
        <begin position="1"/>
        <end position="46"/>
    </location>
</feature>
<reference evidence="2 3" key="1">
    <citation type="submission" date="2007-06" db="EMBL/GenBank/DDBJ databases">
        <title>The Genome Sequence of Coccidioides posadasii RMSCC_3488.</title>
        <authorList>
            <consortium name="Coccidioides Genome Resources Consortium"/>
            <consortium name="The Broad Institute Genome Sequencing Platform"/>
            <person name="Henn M.R."/>
            <person name="Sykes S."/>
            <person name="Young S."/>
            <person name="Jaffe D."/>
            <person name="Berlin A."/>
            <person name="Alvarez P."/>
            <person name="Butler J."/>
            <person name="Gnerre S."/>
            <person name="Grabherr M."/>
            <person name="Mauceli E."/>
            <person name="Brockman W."/>
            <person name="Kodira C."/>
            <person name="Alvarado L."/>
            <person name="Zeng Q."/>
            <person name="Crawford M."/>
            <person name="Antoine C."/>
            <person name="Devon K."/>
            <person name="Galgiani J."/>
            <person name="Orsborn K."/>
            <person name="Lewis M.L."/>
            <person name="Nusbaum C."/>
            <person name="Galagan J."/>
            <person name="Birren B."/>
        </authorList>
    </citation>
    <scope>NUCLEOTIDE SEQUENCE [LARGE SCALE GENOMIC DNA]</scope>
    <source>
        <strain evidence="2 3">RMSCC 3488</strain>
    </source>
</reference>
<dbReference type="EMBL" id="DS268111">
    <property type="protein sequence ID" value="KMM68995.1"/>
    <property type="molecule type" value="Genomic_DNA"/>
</dbReference>
<evidence type="ECO:0000313" key="3">
    <source>
        <dbReference type="Proteomes" id="UP000054567"/>
    </source>
</evidence>
<dbReference type="AlphaFoldDB" id="A0A0J6FHZ3"/>
<organism evidence="2 3">
    <name type="scientific">Coccidioides posadasii RMSCC 3488</name>
    <dbReference type="NCBI Taxonomy" id="454284"/>
    <lineage>
        <taxon>Eukaryota</taxon>
        <taxon>Fungi</taxon>
        <taxon>Dikarya</taxon>
        <taxon>Ascomycota</taxon>
        <taxon>Pezizomycotina</taxon>
        <taxon>Eurotiomycetes</taxon>
        <taxon>Eurotiomycetidae</taxon>
        <taxon>Onygenales</taxon>
        <taxon>Onygenaceae</taxon>
        <taxon>Coccidioides</taxon>
    </lineage>
</organism>
<gene>
    <name evidence="2" type="ORF">CPAG_05318</name>
</gene>
<dbReference type="VEuPathDB" id="FungiDB:CPAG_05318"/>
<protein>
    <submittedName>
        <fullName evidence="2">Uncharacterized protein</fullName>
    </submittedName>
</protein>
<name>A0A0J6FHZ3_COCPO</name>
<reference evidence="3" key="3">
    <citation type="journal article" date="2010" name="Genome Res.">
        <title>Population genomic sequencing of Coccidioides fungi reveals recent hybridization and transposon control.</title>
        <authorList>
            <person name="Neafsey D.E."/>
            <person name="Barker B.M."/>
            <person name="Sharpton T.J."/>
            <person name="Stajich J.E."/>
            <person name="Park D.J."/>
            <person name="Whiston E."/>
            <person name="Hung C.-Y."/>
            <person name="McMahan C."/>
            <person name="White J."/>
            <person name="Sykes S."/>
            <person name="Heiman D."/>
            <person name="Young S."/>
            <person name="Zeng Q."/>
            <person name="Abouelleil A."/>
            <person name="Aftuck L."/>
            <person name="Bessette D."/>
            <person name="Brown A."/>
            <person name="FitzGerald M."/>
            <person name="Lui A."/>
            <person name="Macdonald J.P."/>
            <person name="Priest M."/>
            <person name="Orbach M.J."/>
            <person name="Galgiani J.N."/>
            <person name="Kirkland T.N."/>
            <person name="Cole G.T."/>
            <person name="Birren B.W."/>
            <person name="Henn M.R."/>
            <person name="Taylor J.W."/>
            <person name="Rounsley S.D."/>
        </authorList>
    </citation>
    <scope>NUCLEOTIDE SEQUENCE [LARGE SCALE GENOMIC DNA]</scope>
    <source>
        <strain evidence="3">RMSCC 3488</strain>
    </source>
</reference>
<reference evidence="3" key="2">
    <citation type="journal article" date="2009" name="Genome Res.">
        <title>Comparative genomic analyses of the human fungal pathogens Coccidioides and their relatives.</title>
        <authorList>
            <person name="Sharpton T.J."/>
            <person name="Stajich J.E."/>
            <person name="Rounsley S.D."/>
            <person name="Gardner M.J."/>
            <person name="Wortman J.R."/>
            <person name="Jordar V.S."/>
            <person name="Maiti R."/>
            <person name="Kodira C.D."/>
            <person name="Neafsey D.E."/>
            <person name="Zeng Q."/>
            <person name="Hung C.-Y."/>
            <person name="McMahan C."/>
            <person name="Muszewska A."/>
            <person name="Grynberg M."/>
            <person name="Mandel M.A."/>
            <person name="Kellner E.M."/>
            <person name="Barker B.M."/>
            <person name="Galgiani J.N."/>
            <person name="Orbach M.J."/>
            <person name="Kirkland T.N."/>
            <person name="Cole G.T."/>
            <person name="Henn M.R."/>
            <person name="Birren B.W."/>
            <person name="Taylor J.W."/>
        </authorList>
    </citation>
    <scope>NUCLEOTIDE SEQUENCE [LARGE SCALE GENOMIC DNA]</scope>
    <source>
        <strain evidence="3">RMSCC 3488</strain>
    </source>
</reference>
<accession>A0A0J6FHZ3</accession>
<evidence type="ECO:0000256" key="1">
    <source>
        <dbReference type="SAM" id="MobiDB-lite"/>
    </source>
</evidence>
<evidence type="ECO:0000313" key="2">
    <source>
        <dbReference type="EMBL" id="KMM68995.1"/>
    </source>
</evidence>
<feature type="compositionally biased region" description="Basic and acidic residues" evidence="1">
    <location>
        <begin position="25"/>
        <end position="40"/>
    </location>
</feature>
<proteinExistence type="predicted"/>
<dbReference type="Proteomes" id="UP000054567">
    <property type="component" value="Unassembled WGS sequence"/>
</dbReference>